<evidence type="ECO:0000313" key="2">
    <source>
        <dbReference type="Proteomes" id="UP000019197"/>
    </source>
</evidence>
<accession>W1JCP5</accession>
<comment type="caution">
    <text evidence="1">The sequence shown here is derived from an EMBL/GenBank/DDBJ whole genome shotgun (WGS) entry which is preliminary data.</text>
</comment>
<evidence type="ECO:0000313" key="1">
    <source>
        <dbReference type="EMBL" id="CDL87525.1"/>
    </source>
</evidence>
<dbReference type="AlphaFoldDB" id="W1JCP5"/>
<reference evidence="1 2" key="1">
    <citation type="submission" date="2013-11" db="EMBL/GenBank/DDBJ databases">
        <title>Draft genome sequence and annotation of the entomopathogenic bacterium, Xenorhabdus cabanillasi strain JM26.</title>
        <authorList>
            <person name="Gualtieri M."/>
            <person name="Ogier J.C."/>
            <person name="Pages S."/>
            <person name="Givaudan A."/>
            <person name="Gaudriault S."/>
        </authorList>
    </citation>
    <scope>NUCLEOTIDE SEQUENCE [LARGE SCALE GENOMIC DNA]</scope>
    <source>
        <strain evidence="1 2">JM26</strain>
    </source>
</reference>
<dbReference type="EMBL" id="CBXE010000491">
    <property type="protein sequence ID" value="CDL87525.1"/>
    <property type="molecule type" value="Genomic_DNA"/>
</dbReference>
<name>W1JCP5_9GAMM</name>
<sequence length="48" mass="5467">MTSPTIPRKKRGKIVTTKKMPLIVPEFYFTVPSDGKIYPLPIVITLSY</sequence>
<proteinExistence type="predicted"/>
<protein>
    <submittedName>
        <fullName evidence="1">Uncharacterized protein</fullName>
    </submittedName>
</protein>
<dbReference type="Proteomes" id="UP000019197">
    <property type="component" value="Unassembled WGS sequence"/>
</dbReference>
<organism evidence="1 2">
    <name type="scientific">Xenorhabdus cabanillasii JM26</name>
    <dbReference type="NCBI Taxonomy" id="1427517"/>
    <lineage>
        <taxon>Bacteria</taxon>
        <taxon>Pseudomonadati</taxon>
        <taxon>Pseudomonadota</taxon>
        <taxon>Gammaproteobacteria</taxon>
        <taxon>Enterobacterales</taxon>
        <taxon>Morganellaceae</taxon>
        <taxon>Xenorhabdus</taxon>
    </lineage>
</organism>
<gene>
    <name evidence="1" type="ORF">XCR1_940011</name>
</gene>